<gene>
    <name evidence="1" type="ORF">A2U01_0000441</name>
</gene>
<protein>
    <submittedName>
        <fullName evidence="1">Uncharacterized protein</fullName>
    </submittedName>
</protein>
<dbReference type="EMBL" id="LXQA010000289">
    <property type="protein sequence ID" value="MCH79687.1"/>
    <property type="molecule type" value="Genomic_DNA"/>
</dbReference>
<comment type="caution">
    <text evidence="1">The sequence shown here is derived from an EMBL/GenBank/DDBJ whole genome shotgun (WGS) entry which is preliminary data.</text>
</comment>
<evidence type="ECO:0000313" key="1">
    <source>
        <dbReference type="EMBL" id="MCH79687.1"/>
    </source>
</evidence>
<dbReference type="Proteomes" id="UP000265520">
    <property type="component" value="Unassembled WGS sequence"/>
</dbReference>
<organism evidence="1 2">
    <name type="scientific">Trifolium medium</name>
    <dbReference type="NCBI Taxonomy" id="97028"/>
    <lineage>
        <taxon>Eukaryota</taxon>
        <taxon>Viridiplantae</taxon>
        <taxon>Streptophyta</taxon>
        <taxon>Embryophyta</taxon>
        <taxon>Tracheophyta</taxon>
        <taxon>Spermatophyta</taxon>
        <taxon>Magnoliopsida</taxon>
        <taxon>eudicotyledons</taxon>
        <taxon>Gunneridae</taxon>
        <taxon>Pentapetalae</taxon>
        <taxon>rosids</taxon>
        <taxon>fabids</taxon>
        <taxon>Fabales</taxon>
        <taxon>Fabaceae</taxon>
        <taxon>Papilionoideae</taxon>
        <taxon>50 kb inversion clade</taxon>
        <taxon>NPAAA clade</taxon>
        <taxon>Hologalegina</taxon>
        <taxon>IRL clade</taxon>
        <taxon>Trifolieae</taxon>
        <taxon>Trifolium</taxon>
    </lineage>
</organism>
<accession>A0A392LXJ8</accession>
<sequence>MEVFQSIEQEKDGCEEPNCQYRVTYQWGLRGAKFLALTRVYDLSLDRDRVIYNALFSSLHLNITVVEDPTNKSEIIGILLIIFLLQFESTVVGNCMLLATAANRTKGLCSIGLKYIFPTCFLGIPNTKKSTNLKICYNRIEILQAQLGFNMGWIPPNQPPHPVDLCGLDSA</sequence>
<keyword evidence="2" id="KW-1185">Reference proteome</keyword>
<proteinExistence type="predicted"/>
<evidence type="ECO:0000313" key="2">
    <source>
        <dbReference type="Proteomes" id="UP000265520"/>
    </source>
</evidence>
<dbReference type="AlphaFoldDB" id="A0A392LXJ8"/>
<name>A0A392LXJ8_9FABA</name>
<reference evidence="1 2" key="1">
    <citation type="journal article" date="2018" name="Front. Plant Sci.">
        <title>Red Clover (Trifolium pratense) and Zigzag Clover (T. medium) - A Picture of Genomic Similarities and Differences.</title>
        <authorList>
            <person name="Dluhosova J."/>
            <person name="Istvanek J."/>
            <person name="Nedelnik J."/>
            <person name="Repkova J."/>
        </authorList>
    </citation>
    <scope>NUCLEOTIDE SEQUENCE [LARGE SCALE GENOMIC DNA]</scope>
    <source>
        <strain evidence="2">cv. 10/8</strain>
        <tissue evidence="1">Leaf</tissue>
    </source>
</reference>